<dbReference type="OrthoDB" id="5341582at2759"/>
<dbReference type="Proteomes" id="UP000191285">
    <property type="component" value="Unassembled WGS sequence"/>
</dbReference>
<evidence type="ECO:0000313" key="3">
    <source>
        <dbReference type="EMBL" id="OQE26730.1"/>
    </source>
</evidence>
<dbReference type="PANTHER" id="PTHR34502:SF5">
    <property type="entry name" value="DUF6594 DOMAIN-CONTAINING PROTEIN"/>
    <property type="match status" value="1"/>
</dbReference>
<comment type="caution">
    <text evidence="3">The sequence shown here is derived from an EMBL/GenBank/DDBJ whole genome shotgun (WGS) entry which is preliminary data.</text>
</comment>
<name>A0A1V6TLC6_9EURO</name>
<dbReference type="AlphaFoldDB" id="A0A1V6TLC6"/>
<proteinExistence type="predicted"/>
<feature type="transmembrane region" description="Helical" evidence="1">
    <location>
        <begin position="197"/>
        <end position="218"/>
    </location>
</feature>
<accession>A0A1V6TLC6</accession>
<keyword evidence="1" id="KW-0472">Membrane</keyword>
<protein>
    <recommendedName>
        <fullName evidence="2">DUF6594 domain-containing protein</fullName>
    </recommendedName>
</protein>
<evidence type="ECO:0000256" key="1">
    <source>
        <dbReference type="SAM" id="Phobius"/>
    </source>
</evidence>
<feature type="domain" description="DUF6594" evidence="2">
    <location>
        <begin position="13"/>
        <end position="257"/>
    </location>
</feature>
<gene>
    <name evidence="3" type="ORF">PENSTE_c005G09436</name>
</gene>
<evidence type="ECO:0000313" key="4">
    <source>
        <dbReference type="Proteomes" id="UP000191285"/>
    </source>
</evidence>
<keyword evidence="1" id="KW-0812">Transmembrane</keyword>
<keyword evidence="1" id="KW-1133">Transmembrane helix</keyword>
<dbReference type="PANTHER" id="PTHR34502">
    <property type="entry name" value="DUF6594 DOMAIN-CONTAINING PROTEIN-RELATED"/>
    <property type="match status" value="1"/>
</dbReference>
<dbReference type="EMBL" id="MLKD01000005">
    <property type="protein sequence ID" value="OQE26730.1"/>
    <property type="molecule type" value="Genomic_DNA"/>
</dbReference>
<reference evidence="4" key="1">
    <citation type="journal article" date="2017" name="Nat. Microbiol.">
        <title>Global analysis of biosynthetic gene clusters reveals vast potential of secondary metabolite production in Penicillium species.</title>
        <authorList>
            <person name="Nielsen J.C."/>
            <person name="Grijseels S."/>
            <person name="Prigent S."/>
            <person name="Ji B."/>
            <person name="Dainat J."/>
            <person name="Nielsen K.F."/>
            <person name="Frisvad J.C."/>
            <person name="Workman M."/>
            <person name="Nielsen J."/>
        </authorList>
    </citation>
    <scope>NUCLEOTIDE SEQUENCE [LARGE SCALE GENOMIC DNA]</scope>
    <source>
        <strain evidence="4">IBT 24891</strain>
    </source>
</reference>
<evidence type="ECO:0000259" key="2">
    <source>
        <dbReference type="Pfam" id="PF20237"/>
    </source>
</evidence>
<feature type="transmembrane region" description="Helical" evidence="1">
    <location>
        <begin position="224"/>
        <end position="241"/>
    </location>
</feature>
<dbReference type="InterPro" id="IPR046529">
    <property type="entry name" value="DUF6594"/>
</dbReference>
<dbReference type="Pfam" id="PF20237">
    <property type="entry name" value="DUF6594"/>
    <property type="match status" value="1"/>
</dbReference>
<dbReference type="STRING" id="303698.A0A1V6TLC6"/>
<organism evidence="3 4">
    <name type="scientific">Penicillium steckii</name>
    <dbReference type="NCBI Taxonomy" id="303698"/>
    <lineage>
        <taxon>Eukaryota</taxon>
        <taxon>Fungi</taxon>
        <taxon>Dikarya</taxon>
        <taxon>Ascomycota</taxon>
        <taxon>Pezizomycotina</taxon>
        <taxon>Eurotiomycetes</taxon>
        <taxon>Eurotiomycetidae</taxon>
        <taxon>Eurotiales</taxon>
        <taxon>Aspergillaceae</taxon>
        <taxon>Penicillium</taxon>
    </lineage>
</organism>
<keyword evidence="4" id="KW-1185">Reference proteome</keyword>
<sequence>MESRKVEEYKSGYPRFVALLATHEKFLLCRRFDRLRNRVLLSKQDRLSVLEMELDLLDETEASRGFLASIRHDHNKKRSQVMAQIEACLTDYDEFIKRTSNTFRHARADGRDIANLQNWLDGNGCIAKNETSYLAHAEELISVAPNPDDTMMKLEHLVESHLIKFWRDFRKQKFYDSSIDENIYINKGYLVGRIAQGILLTLITFILLAPVLVCNMVTSTSSRIVVVSLSTIIYLLTLTNLTKSKTMELIIAASTYVKTYPTLKPFSIRELHELGRGSLLNFV</sequence>